<feature type="transmembrane region" description="Helical" evidence="7">
    <location>
        <begin position="96"/>
        <end position="117"/>
    </location>
</feature>
<keyword evidence="5" id="KW-0862">Zinc</keyword>
<feature type="domain" description="Peptidase M48" evidence="8">
    <location>
        <begin position="197"/>
        <end position="399"/>
    </location>
</feature>
<proteinExistence type="predicted"/>
<reference evidence="10" key="1">
    <citation type="submission" date="2016-10" db="EMBL/GenBank/DDBJ databases">
        <authorList>
            <person name="de Groot N.N."/>
        </authorList>
    </citation>
    <scope>NUCLEOTIDE SEQUENCE</scope>
</reference>
<name>A0A1W1CFW1_9ZZZZ</name>
<feature type="domain" description="CAAX prenyl protease 1 N-terminal" evidence="9">
    <location>
        <begin position="38"/>
        <end position="194"/>
    </location>
</feature>
<feature type="transmembrane region" description="Helical" evidence="7">
    <location>
        <begin position="277"/>
        <end position="295"/>
    </location>
</feature>
<dbReference type="CDD" id="cd07343">
    <property type="entry name" value="M48A_Zmpste24p_like"/>
    <property type="match status" value="1"/>
</dbReference>
<dbReference type="GO" id="GO:0046872">
    <property type="term" value="F:metal ion binding"/>
    <property type="evidence" value="ECO:0007669"/>
    <property type="project" value="UniProtKB-KW"/>
</dbReference>
<accession>A0A1W1CFW1</accession>
<dbReference type="GO" id="GO:0004222">
    <property type="term" value="F:metalloendopeptidase activity"/>
    <property type="evidence" value="ECO:0007669"/>
    <property type="project" value="InterPro"/>
</dbReference>
<keyword evidence="4" id="KW-0378">Hydrolase</keyword>
<keyword evidence="7" id="KW-0812">Transmembrane</keyword>
<dbReference type="FunFam" id="3.30.2010.10:FF:000010">
    <property type="entry name" value="M48 family peptidase"/>
    <property type="match status" value="1"/>
</dbReference>
<dbReference type="Pfam" id="PF01435">
    <property type="entry name" value="Peptidase_M48"/>
    <property type="match status" value="1"/>
</dbReference>
<evidence type="ECO:0000256" key="1">
    <source>
        <dbReference type="ARBA" id="ARBA00001947"/>
    </source>
</evidence>
<evidence type="ECO:0000259" key="8">
    <source>
        <dbReference type="Pfam" id="PF01435"/>
    </source>
</evidence>
<feature type="transmembrane region" description="Helical" evidence="7">
    <location>
        <begin position="138"/>
        <end position="159"/>
    </location>
</feature>
<dbReference type="AlphaFoldDB" id="A0A1W1CFW1"/>
<dbReference type="InterPro" id="IPR027057">
    <property type="entry name" value="CAXX_Prtase_1"/>
</dbReference>
<evidence type="ECO:0000256" key="2">
    <source>
        <dbReference type="ARBA" id="ARBA00022670"/>
    </source>
</evidence>
<evidence type="ECO:0000313" key="10">
    <source>
        <dbReference type="EMBL" id="SFV64659.1"/>
    </source>
</evidence>
<evidence type="ECO:0000256" key="4">
    <source>
        <dbReference type="ARBA" id="ARBA00022801"/>
    </source>
</evidence>
<comment type="cofactor">
    <cofactor evidence="1">
        <name>Zn(2+)</name>
        <dbReference type="ChEBI" id="CHEBI:29105"/>
    </cofactor>
</comment>
<dbReference type="InterPro" id="IPR001915">
    <property type="entry name" value="Peptidase_M48"/>
</dbReference>
<feature type="transmembrane region" description="Helical" evidence="7">
    <location>
        <begin position="165"/>
        <end position="184"/>
    </location>
</feature>
<sequence>MLMTLMGIYSLYVLITIYVSVMQIGYINQIKRKTPVLLTARDFLKAGNYAVAKEKLSIVNVFVEYLVFILWIAFGISWLHSVFLTTSNEAVMNIEIVMSFVIINSLISLPFSYYEKFVIDEEFGFNKSTLGQWIKDTVISFVTTLLIGSLVVWGIYAIIKNFALWWLWSFLFIFAIVILINMLYPTFRAMFFDKLTPLEDEELDSEIKRLMDATGFVSSGVFVSDASKRDGRLNAYFGGFGKSKRVVLFDTLLEKLTTKELLAVLGHELGHFAHGDVFKNIALVGGMLFVMFAIFGNLPDSLYLEMGIAKEPYVIMILVMLFMPVLGFIMMPIMGIVSRKNEYAADRMGSELGGAAGEIELANALQKLVEENKSFPLSHPLYIFFHYTHPPVIERLKELGVDIGYVERSGIEGKCEADI</sequence>
<keyword evidence="6" id="KW-0482">Metalloprotease</keyword>
<feature type="transmembrane region" description="Helical" evidence="7">
    <location>
        <begin position="6"/>
        <end position="27"/>
    </location>
</feature>
<keyword evidence="3" id="KW-0479">Metal-binding</keyword>
<feature type="transmembrane region" description="Helical" evidence="7">
    <location>
        <begin position="315"/>
        <end position="337"/>
    </location>
</feature>
<gene>
    <name evidence="10" type="ORF">MNB_SM-5-1156</name>
</gene>
<dbReference type="GO" id="GO:0071586">
    <property type="term" value="P:CAAX-box protein processing"/>
    <property type="evidence" value="ECO:0007669"/>
    <property type="project" value="InterPro"/>
</dbReference>
<keyword evidence="2 10" id="KW-0645">Protease</keyword>
<dbReference type="InterPro" id="IPR032456">
    <property type="entry name" value="Peptidase_M48_N"/>
</dbReference>
<organism evidence="10">
    <name type="scientific">hydrothermal vent metagenome</name>
    <dbReference type="NCBI Taxonomy" id="652676"/>
    <lineage>
        <taxon>unclassified sequences</taxon>
        <taxon>metagenomes</taxon>
        <taxon>ecological metagenomes</taxon>
    </lineage>
</organism>
<keyword evidence="7" id="KW-0472">Membrane</keyword>
<evidence type="ECO:0000256" key="6">
    <source>
        <dbReference type="ARBA" id="ARBA00023049"/>
    </source>
</evidence>
<evidence type="ECO:0000256" key="5">
    <source>
        <dbReference type="ARBA" id="ARBA00022833"/>
    </source>
</evidence>
<evidence type="ECO:0000256" key="3">
    <source>
        <dbReference type="ARBA" id="ARBA00022723"/>
    </source>
</evidence>
<dbReference type="Pfam" id="PF16491">
    <property type="entry name" value="Peptidase_M48_N"/>
    <property type="match status" value="1"/>
</dbReference>
<dbReference type="Gene3D" id="3.30.2010.10">
    <property type="entry name" value="Metalloproteases ('zincins'), catalytic domain"/>
    <property type="match status" value="1"/>
</dbReference>
<dbReference type="PANTHER" id="PTHR10120">
    <property type="entry name" value="CAAX PRENYL PROTEASE 1"/>
    <property type="match status" value="1"/>
</dbReference>
<feature type="transmembrane region" description="Helical" evidence="7">
    <location>
        <begin position="62"/>
        <end position="84"/>
    </location>
</feature>
<protein>
    <submittedName>
        <fullName evidence="10">CAAX prenyl protease 1, putative</fullName>
    </submittedName>
</protein>
<keyword evidence="7" id="KW-1133">Transmembrane helix</keyword>
<evidence type="ECO:0000256" key="7">
    <source>
        <dbReference type="SAM" id="Phobius"/>
    </source>
</evidence>
<dbReference type="EMBL" id="FPHH01000083">
    <property type="protein sequence ID" value="SFV64659.1"/>
    <property type="molecule type" value="Genomic_DNA"/>
</dbReference>
<evidence type="ECO:0000259" key="9">
    <source>
        <dbReference type="Pfam" id="PF16491"/>
    </source>
</evidence>